<dbReference type="CDD" id="cd06561">
    <property type="entry name" value="AlkD_like"/>
    <property type="match status" value="1"/>
</dbReference>
<reference evidence="1 2" key="1">
    <citation type="submission" date="2015-07" db="EMBL/GenBank/DDBJ databases">
        <title>The draft genome sequence of Leadbetterella sp. JN14-9.</title>
        <authorList>
            <person name="Liu Y."/>
            <person name="Du J."/>
            <person name="Shao Z."/>
        </authorList>
    </citation>
    <scope>NUCLEOTIDE SEQUENCE [LARGE SCALE GENOMIC DNA]</scope>
    <source>
        <strain evidence="1 2">JN14-9</strain>
    </source>
</reference>
<dbReference type="Gene3D" id="1.25.10.90">
    <property type="match status" value="1"/>
</dbReference>
<dbReference type="STRING" id="1605367.AFM12_10155"/>
<dbReference type="InterPro" id="IPR016024">
    <property type="entry name" value="ARM-type_fold"/>
</dbReference>
<dbReference type="Pfam" id="PF08713">
    <property type="entry name" value="DNA_alkylation"/>
    <property type="match status" value="1"/>
</dbReference>
<organism evidence="1 2">
    <name type="scientific">Jiulongibacter sediminis</name>
    <dbReference type="NCBI Taxonomy" id="1605367"/>
    <lineage>
        <taxon>Bacteria</taxon>
        <taxon>Pseudomonadati</taxon>
        <taxon>Bacteroidota</taxon>
        <taxon>Cytophagia</taxon>
        <taxon>Cytophagales</taxon>
        <taxon>Leadbetterellaceae</taxon>
        <taxon>Jiulongibacter</taxon>
    </lineage>
</organism>
<protein>
    <recommendedName>
        <fullName evidence="3">DNA alkylation repair protein</fullName>
    </recommendedName>
</protein>
<gene>
    <name evidence="1" type="ORF">AFM12_10155</name>
</gene>
<comment type="caution">
    <text evidence="1">The sequence shown here is derived from an EMBL/GenBank/DDBJ whole genome shotgun (WGS) entry which is preliminary data.</text>
</comment>
<evidence type="ECO:0000313" key="2">
    <source>
        <dbReference type="Proteomes" id="UP000050454"/>
    </source>
</evidence>
<dbReference type="SUPFAM" id="SSF48371">
    <property type="entry name" value="ARM repeat"/>
    <property type="match status" value="1"/>
</dbReference>
<dbReference type="RefSeq" id="WP_055147524.1">
    <property type="nucleotide sequence ID" value="NZ_JXSZ01000006.1"/>
</dbReference>
<dbReference type="PANTHER" id="PTHR34070">
    <property type="entry name" value="ARMADILLO-TYPE FOLD"/>
    <property type="match status" value="1"/>
</dbReference>
<evidence type="ECO:0000313" key="1">
    <source>
        <dbReference type="EMBL" id="KPM48908.1"/>
    </source>
</evidence>
<proteinExistence type="predicted"/>
<accession>A0A0N8HA15</accession>
<name>A0A0N8HA15_9BACT</name>
<dbReference type="PANTHER" id="PTHR34070:SF1">
    <property type="entry name" value="DNA ALKYLATION REPAIR PROTEIN"/>
    <property type="match status" value="1"/>
</dbReference>
<keyword evidence="2" id="KW-1185">Reference proteome</keyword>
<evidence type="ECO:0008006" key="3">
    <source>
        <dbReference type="Google" id="ProtNLM"/>
    </source>
</evidence>
<dbReference type="OrthoDB" id="1117222at2"/>
<dbReference type="Proteomes" id="UP000050454">
    <property type="component" value="Unassembled WGS sequence"/>
</dbReference>
<sequence length="239" mass="28025">MSALYPLFELLNAHADDEYKESMKRFFKTGKGEYAEHDEFMGLKTTAIRKIIKPFYHINQSDLSVLITHPIHEIRMAGLLILVKQYQKNRKKDPEPFVNLYLDHLDYVNNWDLVDGSCRDLLGDYLITRPRDILYKLANEENIWKQRVAIVSTYALIKTGDFTDTFEITKRMFDKKEDILLKGIGWMLREIHSRGGQKELEEFLTQNISDIQGKVLTIAIQDFSQERKQFFKNLKAEAA</sequence>
<dbReference type="AlphaFoldDB" id="A0A0N8HA15"/>
<dbReference type="EMBL" id="LGTQ01000006">
    <property type="protein sequence ID" value="KPM48908.1"/>
    <property type="molecule type" value="Genomic_DNA"/>
</dbReference>
<dbReference type="PATRIC" id="fig|1605367.3.peg.3418"/>
<dbReference type="InterPro" id="IPR014825">
    <property type="entry name" value="DNA_alkylation"/>
</dbReference>